<dbReference type="EMBL" id="ML977060">
    <property type="protein sequence ID" value="KAF1948392.1"/>
    <property type="molecule type" value="Genomic_DNA"/>
</dbReference>
<protein>
    <submittedName>
        <fullName evidence="2">Uncharacterized protein</fullName>
    </submittedName>
</protein>
<feature type="compositionally biased region" description="Low complexity" evidence="1">
    <location>
        <begin position="340"/>
        <end position="352"/>
    </location>
</feature>
<dbReference type="OrthoDB" id="3800750at2759"/>
<feature type="compositionally biased region" description="Low complexity" evidence="1">
    <location>
        <begin position="366"/>
        <end position="380"/>
    </location>
</feature>
<accession>A0A6A5T9G1</accession>
<evidence type="ECO:0000256" key="1">
    <source>
        <dbReference type="SAM" id="MobiDB-lite"/>
    </source>
</evidence>
<dbReference type="Proteomes" id="UP000800035">
    <property type="component" value="Unassembled WGS sequence"/>
</dbReference>
<evidence type="ECO:0000313" key="3">
    <source>
        <dbReference type="Proteomes" id="UP000800035"/>
    </source>
</evidence>
<proteinExistence type="predicted"/>
<gene>
    <name evidence="2" type="ORF">CC80DRAFT_511408</name>
</gene>
<feature type="compositionally biased region" description="Basic and acidic residues" evidence="1">
    <location>
        <begin position="312"/>
        <end position="330"/>
    </location>
</feature>
<keyword evidence="3" id="KW-1185">Reference proteome</keyword>
<dbReference type="AlphaFoldDB" id="A0A6A5T9G1"/>
<organism evidence="2 3">
    <name type="scientific">Byssothecium circinans</name>
    <dbReference type="NCBI Taxonomy" id="147558"/>
    <lineage>
        <taxon>Eukaryota</taxon>
        <taxon>Fungi</taxon>
        <taxon>Dikarya</taxon>
        <taxon>Ascomycota</taxon>
        <taxon>Pezizomycotina</taxon>
        <taxon>Dothideomycetes</taxon>
        <taxon>Pleosporomycetidae</taxon>
        <taxon>Pleosporales</taxon>
        <taxon>Massarineae</taxon>
        <taxon>Massarinaceae</taxon>
        <taxon>Byssothecium</taxon>
    </lineage>
</organism>
<sequence>MTKSTEEYEAIRQAIEKQTKDIDCSTGEGVKKYASIRQKHLPSREDKDDYCRFLVTRREEQECADKAYMEPQVIPRPEVYFTEIKTANLIEDFGIANLTQLLNLGACPYIGLGTLEGTTYRLVPNTNELIYDVEPNWGLIQKLGCEVMHAMHLGVTFKETTATVKGGQYINTKDPASTADSETNGFVFYQLGKLECWPKECGGPTEEDKADPEWYRTDYAVGVKLSHDGTPGSIYIFMNFRPKYEYGDRTHFKIHQLGYLPGVKLGSEKITCARIAKDILDLKPEKEFALDQRKFKRPEYVMVAKTKDGEQQRLVKMDDLEPRWTVRSDEPESPMTLEFPSTSQSSPSTSSSARNDSGTDTLPEDSSSASSLGSQGAQSSDAHTTKISIAPVEASSNSPCHEGMRNGNFDSMHATAFQYN</sequence>
<reference evidence="2" key="1">
    <citation type="journal article" date="2020" name="Stud. Mycol.">
        <title>101 Dothideomycetes genomes: a test case for predicting lifestyles and emergence of pathogens.</title>
        <authorList>
            <person name="Haridas S."/>
            <person name="Albert R."/>
            <person name="Binder M."/>
            <person name="Bloem J."/>
            <person name="Labutti K."/>
            <person name="Salamov A."/>
            <person name="Andreopoulos B."/>
            <person name="Baker S."/>
            <person name="Barry K."/>
            <person name="Bills G."/>
            <person name="Bluhm B."/>
            <person name="Cannon C."/>
            <person name="Castanera R."/>
            <person name="Culley D."/>
            <person name="Daum C."/>
            <person name="Ezra D."/>
            <person name="Gonzalez J."/>
            <person name="Henrissat B."/>
            <person name="Kuo A."/>
            <person name="Liang C."/>
            <person name="Lipzen A."/>
            <person name="Lutzoni F."/>
            <person name="Magnuson J."/>
            <person name="Mondo S."/>
            <person name="Nolan M."/>
            <person name="Ohm R."/>
            <person name="Pangilinan J."/>
            <person name="Park H.-J."/>
            <person name="Ramirez L."/>
            <person name="Alfaro M."/>
            <person name="Sun H."/>
            <person name="Tritt A."/>
            <person name="Yoshinaga Y."/>
            <person name="Zwiers L.-H."/>
            <person name="Turgeon B."/>
            <person name="Goodwin S."/>
            <person name="Spatafora J."/>
            <person name="Crous P."/>
            <person name="Grigoriev I."/>
        </authorList>
    </citation>
    <scope>NUCLEOTIDE SEQUENCE</scope>
    <source>
        <strain evidence="2">CBS 675.92</strain>
    </source>
</reference>
<feature type="region of interest" description="Disordered" evidence="1">
    <location>
        <begin position="312"/>
        <end position="407"/>
    </location>
</feature>
<name>A0A6A5T9G1_9PLEO</name>
<evidence type="ECO:0000313" key="2">
    <source>
        <dbReference type="EMBL" id="KAF1948392.1"/>
    </source>
</evidence>